<accession>A0A5B7JID3</accession>
<dbReference type="Proteomes" id="UP000324222">
    <property type="component" value="Unassembled WGS sequence"/>
</dbReference>
<reference evidence="1 2" key="1">
    <citation type="submission" date="2019-05" db="EMBL/GenBank/DDBJ databases">
        <title>Another draft genome of Portunus trituberculatus and its Hox gene families provides insights of decapod evolution.</title>
        <authorList>
            <person name="Jeong J.-H."/>
            <person name="Song I."/>
            <person name="Kim S."/>
            <person name="Choi T."/>
            <person name="Kim D."/>
            <person name="Ryu S."/>
            <person name="Kim W."/>
        </authorList>
    </citation>
    <scope>NUCLEOTIDE SEQUENCE [LARGE SCALE GENOMIC DNA]</scope>
    <source>
        <tissue evidence="1">Muscle</tissue>
    </source>
</reference>
<evidence type="ECO:0000313" key="2">
    <source>
        <dbReference type="Proteomes" id="UP000324222"/>
    </source>
</evidence>
<name>A0A5B7JID3_PORTR</name>
<evidence type="ECO:0000313" key="1">
    <source>
        <dbReference type="EMBL" id="MPC94589.1"/>
    </source>
</evidence>
<organism evidence="1 2">
    <name type="scientific">Portunus trituberculatus</name>
    <name type="common">Swimming crab</name>
    <name type="synonym">Neptunus trituberculatus</name>
    <dbReference type="NCBI Taxonomy" id="210409"/>
    <lineage>
        <taxon>Eukaryota</taxon>
        <taxon>Metazoa</taxon>
        <taxon>Ecdysozoa</taxon>
        <taxon>Arthropoda</taxon>
        <taxon>Crustacea</taxon>
        <taxon>Multicrustacea</taxon>
        <taxon>Malacostraca</taxon>
        <taxon>Eumalacostraca</taxon>
        <taxon>Eucarida</taxon>
        <taxon>Decapoda</taxon>
        <taxon>Pleocyemata</taxon>
        <taxon>Brachyura</taxon>
        <taxon>Eubrachyura</taxon>
        <taxon>Portunoidea</taxon>
        <taxon>Portunidae</taxon>
        <taxon>Portuninae</taxon>
        <taxon>Portunus</taxon>
    </lineage>
</organism>
<sequence>MSVKPLVGHLICVGHVHLGVTTDQNRGAQLPYLNNYYTPTSSCAFTHLCSFAGRCLQLE</sequence>
<dbReference type="EMBL" id="VSRR010099217">
    <property type="protein sequence ID" value="MPC94589.1"/>
    <property type="molecule type" value="Genomic_DNA"/>
</dbReference>
<comment type="caution">
    <text evidence="1">The sequence shown here is derived from an EMBL/GenBank/DDBJ whole genome shotgun (WGS) entry which is preliminary data.</text>
</comment>
<proteinExistence type="predicted"/>
<keyword evidence="2" id="KW-1185">Reference proteome</keyword>
<dbReference type="AlphaFoldDB" id="A0A5B7JID3"/>
<gene>
    <name evidence="1" type="ORF">E2C01_089764</name>
</gene>
<protein>
    <submittedName>
        <fullName evidence="1">Uncharacterized protein</fullName>
    </submittedName>
</protein>